<feature type="signal peptide" evidence="2">
    <location>
        <begin position="1"/>
        <end position="22"/>
    </location>
</feature>
<feature type="compositionally biased region" description="Basic and acidic residues" evidence="1">
    <location>
        <begin position="25"/>
        <end position="35"/>
    </location>
</feature>
<gene>
    <name evidence="4" type="ORF">ACFSY7_18355</name>
</gene>
<protein>
    <submittedName>
        <fullName evidence="4">DUF4430 domain-containing protein</fullName>
    </submittedName>
</protein>
<accession>A0ABW5Y5I9</accession>
<evidence type="ECO:0000256" key="2">
    <source>
        <dbReference type="SAM" id="SignalP"/>
    </source>
</evidence>
<dbReference type="InterPro" id="IPR027954">
    <property type="entry name" value="Transcobalamin-like_C"/>
</dbReference>
<feature type="compositionally biased region" description="Polar residues" evidence="1">
    <location>
        <begin position="37"/>
        <end position="53"/>
    </location>
</feature>
<dbReference type="EMBL" id="JBHUOR010000140">
    <property type="protein sequence ID" value="MFD2870461.1"/>
    <property type="molecule type" value="Genomic_DNA"/>
</dbReference>
<keyword evidence="2" id="KW-0732">Signal</keyword>
<feature type="compositionally biased region" description="Polar residues" evidence="1">
    <location>
        <begin position="140"/>
        <end position="156"/>
    </location>
</feature>
<reference evidence="5" key="1">
    <citation type="journal article" date="2019" name="Int. J. Syst. Evol. Microbiol.">
        <title>The Global Catalogue of Microorganisms (GCM) 10K type strain sequencing project: providing services to taxonomists for standard genome sequencing and annotation.</title>
        <authorList>
            <consortium name="The Broad Institute Genomics Platform"/>
            <consortium name="The Broad Institute Genome Sequencing Center for Infectious Disease"/>
            <person name="Wu L."/>
            <person name="Ma J."/>
        </authorList>
    </citation>
    <scope>NUCLEOTIDE SEQUENCE [LARGE SCALE GENOMIC DNA]</scope>
    <source>
        <strain evidence="5">KCTC 33522</strain>
    </source>
</reference>
<feature type="domain" description="Transcobalamin-like C-terminal" evidence="3">
    <location>
        <begin position="241"/>
        <end position="319"/>
    </location>
</feature>
<dbReference type="Proteomes" id="UP001597568">
    <property type="component" value="Unassembled WGS sequence"/>
</dbReference>
<sequence length="331" mass="35900">MKRLLGGMLAASMLLSACNVQSVDEYEKEKARLESEQAATASSTVNETSSAQQEPVEAANKQKSSEDAQERKDKAEIKPDDKEAIDKQVDKEKIIEDTDKVATPAAPAKTEEQQTNDAKPAAEEKTATPKEATAQDEKSTTSAADTTNKQPTSADKTTSEHQKPATTAPVKQPTPDNTAKPKPTTPQKEDKKETVTVSVRVDTLLQQEHFNRLPEALQSTKYVPSNGIILKAGTYTIEKGDSAWTATRKALQKHGIHFEYEGEGESGYGSVYVEGINHIYEKQAGSLSGWMFAVNGKAPGVGASAYDIKDGDKITWHYTTNLGRDIGLADQ</sequence>
<feature type="region of interest" description="Disordered" evidence="1">
    <location>
        <begin position="23"/>
        <end position="195"/>
    </location>
</feature>
<evidence type="ECO:0000313" key="4">
    <source>
        <dbReference type="EMBL" id="MFD2870461.1"/>
    </source>
</evidence>
<dbReference type="Pfam" id="PF14478">
    <property type="entry name" value="DUF4430"/>
    <property type="match status" value="1"/>
</dbReference>
<name>A0ABW5Y5I9_9BACL</name>
<keyword evidence="5" id="KW-1185">Reference proteome</keyword>
<dbReference type="PROSITE" id="PS51257">
    <property type="entry name" value="PROKAR_LIPOPROTEIN"/>
    <property type="match status" value="1"/>
</dbReference>
<proteinExistence type="predicted"/>
<dbReference type="Gene3D" id="2.170.130.30">
    <property type="match status" value="1"/>
</dbReference>
<feature type="compositionally biased region" description="Basic and acidic residues" evidence="1">
    <location>
        <begin position="120"/>
        <end position="139"/>
    </location>
</feature>
<comment type="caution">
    <text evidence="4">The sequence shown here is derived from an EMBL/GenBank/DDBJ whole genome shotgun (WGS) entry which is preliminary data.</text>
</comment>
<evidence type="ECO:0000256" key="1">
    <source>
        <dbReference type="SAM" id="MobiDB-lite"/>
    </source>
</evidence>
<organism evidence="4 5">
    <name type="scientific">Kurthia populi</name>
    <dbReference type="NCBI Taxonomy" id="1562132"/>
    <lineage>
        <taxon>Bacteria</taxon>
        <taxon>Bacillati</taxon>
        <taxon>Bacillota</taxon>
        <taxon>Bacilli</taxon>
        <taxon>Bacillales</taxon>
        <taxon>Caryophanaceae</taxon>
        <taxon>Kurthia</taxon>
    </lineage>
</organism>
<evidence type="ECO:0000259" key="3">
    <source>
        <dbReference type="Pfam" id="PF14478"/>
    </source>
</evidence>
<feature type="chain" id="PRO_5045340517" evidence="2">
    <location>
        <begin position="23"/>
        <end position="331"/>
    </location>
</feature>
<evidence type="ECO:0000313" key="5">
    <source>
        <dbReference type="Proteomes" id="UP001597568"/>
    </source>
</evidence>
<feature type="compositionally biased region" description="Basic and acidic residues" evidence="1">
    <location>
        <begin position="63"/>
        <end position="100"/>
    </location>
</feature>
<dbReference type="RefSeq" id="WP_126990087.1">
    <property type="nucleotide sequence ID" value="NZ_JBHUOR010000140.1"/>
</dbReference>